<dbReference type="EC" id="1.1.1.45" evidence="9"/>
<dbReference type="GO" id="GO:0050104">
    <property type="term" value="F:L-gulonate 3-dehydrogenase activity"/>
    <property type="evidence" value="ECO:0007669"/>
    <property type="project" value="UniProtKB-EC"/>
</dbReference>
<dbReference type="InterPro" id="IPR006108">
    <property type="entry name" value="3HC_DH_C"/>
</dbReference>
<evidence type="ECO:0000259" key="13">
    <source>
        <dbReference type="Pfam" id="PF02737"/>
    </source>
</evidence>
<evidence type="ECO:0000256" key="11">
    <source>
        <dbReference type="PIRSR" id="PIRSR000105-1"/>
    </source>
</evidence>
<evidence type="ECO:0000313" key="14">
    <source>
        <dbReference type="EMBL" id="SDB82002.1"/>
    </source>
</evidence>
<accession>A0A1G6GJ06</accession>
<dbReference type="InterPro" id="IPR022694">
    <property type="entry name" value="3-OHacyl-CoA_DH"/>
</dbReference>
<dbReference type="InterPro" id="IPR006176">
    <property type="entry name" value="3-OHacyl-CoA_DH_NAD-bd"/>
</dbReference>
<sequence length="339" mass="36519">MTGASPLSGSSPTTGWAPTVAVGAGRMGRGIAVAYALKGRPVTVLDFKARAEHDVERLVRDVQDEVRSTLDQLATLDVLSPAEVEATAALVTVAPLEASPEVLGTARIVYEGVPETPAAKADALPRLGLLAAEDTIIASTTSTMLASELAGLVPRTERFLNAHWLNPAFINLLVEVSPHEDTDPRVTEALKAELELVGKVPVVCACSPGFIVPRLQALIMNEAARMVSEGVATAADIDKATRFGLGLRFASLGVLEFIDFGGNDILYYADRYLSRTIDEYRYAVPAVIEQNMREGRDGLRTGQGFFSYDAEDVDAYRQDVLRRTLEMARHFEAVRDSGS</sequence>
<dbReference type="PANTHER" id="PTHR48075:SF1">
    <property type="entry name" value="LAMBDA-CRYSTALLIN HOMOLOG"/>
    <property type="match status" value="1"/>
</dbReference>
<organism evidence="14 15">
    <name type="scientific">Raineyella antarctica</name>
    <dbReference type="NCBI Taxonomy" id="1577474"/>
    <lineage>
        <taxon>Bacteria</taxon>
        <taxon>Bacillati</taxon>
        <taxon>Actinomycetota</taxon>
        <taxon>Actinomycetes</taxon>
        <taxon>Propionibacteriales</taxon>
        <taxon>Propionibacteriaceae</taxon>
        <taxon>Raineyella</taxon>
    </lineage>
</organism>
<dbReference type="Pfam" id="PF00725">
    <property type="entry name" value="3HCDH"/>
    <property type="match status" value="1"/>
</dbReference>
<dbReference type="InterPro" id="IPR013328">
    <property type="entry name" value="6PGD_dom2"/>
</dbReference>
<keyword evidence="6" id="KW-0597">Phosphoprotein</keyword>
<dbReference type="SUPFAM" id="SSF51735">
    <property type="entry name" value="NAD(P)-binding Rossmann-fold domains"/>
    <property type="match status" value="1"/>
</dbReference>
<dbReference type="InterPro" id="IPR036291">
    <property type="entry name" value="NAD(P)-bd_dom_sf"/>
</dbReference>
<evidence type="ECO:0000256" key="4">
    <source>
        <dbReference type="ARBA" id="ARBA00011738"/>
    </source>
</evidence>
<dbReference type="PIRSF" id="PIRSF000105">
    <property type="entry name" value="HCDH"/>
    <property type="match status" value="1"/>
</dbReference>
<proteinExistence type="inferred from homology"/>
<comment type="subunit">
    <text evidence="4">Homodimer.</text>
</comment>
<keyword evidence="5" id="KW-0963">Cytoplasm</keyword>
<dbReference type="GO" id="GO:0006631">
    <property type="term" value="P:fatty acid metabolic process"/>
    <property type="evidence" value="ECO:0007669"/>
    <property type="project" value="InterPro"/>
</dbReference>
<feature type="domain" description="3-hydroxyacyl-CoA dehydrogenase NAD binding" evidence="13">
    <location>
        <begin position="22"/>
        <end position="204"/>
    </location>
</feature>
<comment type="pathway">
    <text evidence="2">Lipid metabolism; butanoate metabolism.</text>
</comment>
<dbReference type="AlphaFoldDB" id="A0A1G6GJ06"/>
<dbReference type="PANTHER" id="PTHR48075">
    <property type="entry name" value="3-HYDROXYACYL-COA DEHYDROGENASE FAMILY PROTEIN"/>
    <property type="match status" value="1"/>
</dbReference>
<keyword evidence="8" id="KW-0520">NAD</keyword>
<feature type="domain" description="3-hydroxyacyl-CoA dehydrogenase C-terminal" evidence="12">
    <location>
        <begin position="209"/>
        <end position="308"/>
    </location>
</feature>
<evidence type="ECO:0000256" key="10">
    <source>
        <dbReference type="ARBA" id="ARBA00042709"/>
    </source>
</evidence>
<evidence type="ECO:0000256" key="2">
    <source>
        <dbReference type="ARBA" id="ARBA00005086"/>
    </source>
</evidence>
<dbReference type="GO" id="GO:0005737">
    <property type="term" value="C:cytoplasm"/>
    <property type="evidence" value="ECO:0007669"/>
    <property type="project" value="UniProtKB-SubCell"/>
</dbReference>
<reference evidence="14 15" key="1">
    <citation type="submission" date="2016-06" db="EMBL/GenBank/DDBJ databases">
        <authorList>
            <person name="Olsen C.W."/>
            <person name="Carey S."/>
            <person name="Hinshaw L."/>
            <person name="Karasin A.I."/>
        </authorList>
    </citation>
    <scope>NUCLEOTIDE SEQUENCE [LARGE SCALE GENOMIC DNA]</scope>
    <source>
        <strain evidence="14 15">LZ-22</strain>
    </source>
</reference>
<evidence type="ECO:0000256" key="1">
    <source>
        <dbReference type="ARBA" id="ARBA00004496"/>
    </source>
</evidence>
<keyword evidence="15" id="KW-1185">Reference proteome</keyword>
<evidence type="ECO:0000256" key="3">
    <source>
        <dbReference type="ARBA" id="ARBA00009463"/>
    </source>
</evidence>
<dbReference type="EMBL" id="FMYF01000003">
    <property type="protein sequence ID" value="SDB82002.1"/>
    <property type="molecule type" value="Genomic_DNA"/>
</dbReference>
<protein>
    <recommendedName>
        <fullName evidence="10">L-gulonate 3-dehydrogenase</fullName>
        <ecNumber evidence="9">1.1.1.45</ecNumber>
    </recommendedName>
    <alternativeName>
        <fullName evidence="10">L-gulonate 3-dehydrogenase</fullName>
    </alternativeName>
</protein>
<feature type="site" description="Important for catalytic activity" evidence="11">
    <location>
        <position position="163"/>
    </location>
</feature>
<dbReference type="InterPro" id="IPR008927">
    <property type="entry name" value="6-PGluconate_DH-like_C_sf"/>
</dbReference>
<dbReference type="GO" id="GO:0070403">
    <property type="term" value="F:NAD+ binding"/>
    <property type="evidence" value="ECO:0007669"/>
    <property type="project" value="InterPro"/>
</dbReference>
<evidence type="ECO:0000256" key="5">
    <source>
        <dbReference type="ARBA" id="ARBA00022490"/>
    </source>
</evidence>
<evidence type="ECO:0000256" key="9">
    <source>
        <dbReference type="ARBA" id="ARBA00038962"/>
    </source>
</evidence>
<comment type="subcellular location">
    <subcellularLocation>
        <location evidence="1">Cytoplasm</location>
    </subcellularLocation>
</comment>
<name>A0A1G6GJ06_9ACTN</name>
<evidence type="ECO:0000256" key="7">
    <source>
        <dbReference type="ARBA" id="ARBA00023002"/>
    </source>
</evidence>
<evidence type="ECO:0000259" key="12">
    <source>
        <dbReference type="Pfam" id="PF00725"/>
    </source>
</evidence>
<dbReference type="STRING" id="1577474.GA0111570_103380"/>
<dbReference type="Gene3D" id="1.10.1040.10">
    <property type="entry name" value="N-(1-d-carboxylethyl)-l-norvaline Dehydrogenase, domain 2"/>
    <property type="match status" value="1"/>
</dbReference>
<dbReference type="Gene3D" id="3.40.50.720">
    <property type="entry name" value="NAD(P)-binding Rossmann-like Domain"/>
    <property type="match status" value="1"/>
</dbReference>
<evidence type="ECO:0000256" key="8">
    <source>
        <dbReference type="ARBA" id="ARBA00023027"/>
    </source>
</evidence>
<dbReference type="Pfam" id="PF02737">
    <property type="entry name" value="3HCDH_N"/>
    <property type="match status" value="1"/>
</dbReference>
<gene>
    <name evidence="14" type="ORF">GA0111570_103380</name>
</gene>
<keyword evidence="7" id="KW-0560">Oxidoreductase</keyword>
<comment type="similarity">
    <text evidence="3">Belongs to the 3-hydroxyacyl-CoA dehydrogenase family.</text>
</comment>
<dbReference type="Proteomes" id="UP000199086">
    <property type="component" value="Unassembled WGS sequence"/>
</dbReference>
<evidence type="ECO:0000313" key="15">
    <source>
        <dbReference type="Proteomes" id="UP000199086"/>
    </source>
</evidence>
<evidence type="ECO:0000256" key="6">
    <source>
        <dbReference type="ARBA" id="ARBA00022553"/>
    </source>
</evidence>
<dbReference type="RefSeq" id="WP_217634053.1">
    <property type="nucleotide sequence ID" value="NZ_FMYF01000003.1"/>
</dbReference>
<dbReference type="SUPFAM" id="SSF48179">
    <property type="entry name" value="6-phosphogluconate dehydrogenase C-terminal domain-like"/>
    <property type="match status" value="1"/>
</dbReference>